<dbReference type="Proteomes" id="UP001190700">
    <property type="component" value="Unassembled WGS sequence"/>
</dbReference>
<protein>
    <recommendedName>
        <fullName evidence="9">Cleft lip and palate associated transmembrane protein</fullName>
    </recommendedName>
</protein>
<accession>A0AAE0FY72</accession>
<keyword evidence="5 6" id="KW-0472">Membrane</keyword>
<dbReference type="EMBL" id="LGRX02012092">
    <property type="protein sequence ID" value="KAK3267958.1"/>
    <property type="molecule type" value="Genomic_DNA"/>
</dbReference>
<proteinExistence type="inferred from homology"/>
<keyword evidence="4 6" id="KW-1133">Transmembrane helix</keyword>
<dbReference type="GO" id="GO:0012505">
    <property type="term" value="C:endomembrane system"/>
    <property type="evidence" value="ECO:0007669"/>
    <property type="project" value="TreeGrafter"/>
</dbReference>
<evidence type="ECO:0000256" key="4">
    <source>
        <dbReference type="ARBA" id="ARBA00022989"/>
    </source>
</evidence>
<dbReference type="PANTHER" id="PTHR21347:SF0">
    <property type="entry name" value="LIPID SCRAMBLASE CLPTM1L"/>
    <property type="match status" value="1"/>
</dbReference>
<comment type="subcellular location">
    <subcellularLocation>
        <location evidence="1">Membrane</location>
        <topology evidence="1">Multi-pass membrane protein</topology>
    </subcellularLocation>
</comment>
<gene>
    <name evidence="7" type="ORF">CYMTET_23510</name>
</gene>
<evidence type="ECO:0000313" key="8">
    <source>
        <dbReference type="Proteomes" id="UP001190700"/>
    </source>
</evidence>
<evidence type="ECO:0000256" key="2">
    <source>
        <dbReference type="ARBA" id="ARBA00009310"/>
    </source>
</evidence>
<dbReference type="GO" id="GO:0016020">
    <property type="term" value="C:membrane"/>
    <property type="evidence" value="ECO:0007669"/>
    <property type="project" value="UniProtKB-SubCell"/>
</dbReference>
<name>A0AAE0FY72_9CHLO</name>
<evidence type="ECO:0000256" key="1">
    <source>
        <dbReference type="ARBA" id="ARBA00004141"/>
    </source>
</evidence>
<keyword evidence="3 6" id="KW-0812">Transmembrane</keyword>
<evidence type="ECO:0000256" key="6">
    <source>
        <dbReference type="SAM" id="Phobius"/>
    </source>
</evidence>
<feature type="non-terminal residue" evidence="7">
    <location>
        <position position="1"/>
    </location>
</feature>
<evidence type="ECO:0000256" key="5">
    <source>
        <dbReference type="ARBA" id="ARBA00023136"/>
    </source>
</evidence>
<dbReference type="AlphaFoldDB" id="A0AAE0FY72"/>
<feature type="transmembrane region" description="Helical" evidence="6">
    <location>
        <begin position="15"/>
        <end position="32"/>
    </location>
</feature>
<evidence type="ECO:0008006" key="9">
    <source>
        <dbReference type="Google" id="ProtNLM"/>
    </source>
</evidence>
<keyword evidence="8" id="KW-1185">Reference proteome</keyword>
<comment type="caution">
    <text evidence="7">The sequence shown here is derived from an EMBL/GenBank/DDBJ whole genome shotgun (WGS) entry which is preliminary data.</text>
</comment>
<evidence type="ECO:0000313" key="7">
    <source>
        <dbReference type="EMBL" id="KAK3267958.1"/>
    </source>
</evidence>
<comment type="similarity">
    <text evidence="2">Belongs to the CLPTM1 family.</text>
</comment>
<reference evidence="7 8" key="1">
    <citation type="journal article" date="2015" name="Genome Biol. Evol.">
        <title>Comparative Genomics of a Bacterivorous Green Alga Reveals Evolutionary Causalities and Consequences of Phago-Mixotrophic Mode of Nutrition.</title>
        <authorList>
            <person name="Burns J.A."/>
            <person name="Paasch A."/>
            <person name="Narechania A."/>
            <person name="Kim E."/>
        </authorList>
    </citation>
    <scope>NUCLEOTIDE SEQUENCE [LARGE SCALE GENOMIC DNA]</scope>
    <source>
        <strain evidence="7 8">PLY_AMNH</strain>
    </source>
</reference>
<evidence type="ECO:0000256" key="3">
    <source>
        <dbReference type="ARBA" id="ARBA00022692"/>
    </source>
</evidence>
<organism evidence="7 8">
    <name type="scientific">Cymbomonas tetramitiformis</name>
    <dbReference type="NCBI Taxonomy" id="36881"/>
    <lineage>
        <taxon>Eukaryota</taxon>
        <taxon>Viridiplantae</taxon>
        <taxon>Chlorophyta</taxon>
        <taxon>Pyramimonadophyceae</taxon>
        <taxon>Pyramimonadales</taxon>
        <taxon>Pyramimonadaceae</taxon>
        <taxon>Cymbomonas</taxon>
    </lineage>
</organism>
<sequence length="196" mass="22466">GIALLYLIENDSSKLVLFSTVAGLAIELWKLVRIAAMRATTTEASDMSEASETEKADEEIGKYMMRLMSPAVLAYSMYSLLYEDHNSWYGWIISSLYGLVFTLGFAAMTPQLFINYRLKTVEHMNWRTLGYKACNTFVDDLFAFIITMPLMHRLSTLRDDVIFFVFLYQLYLYPMDKTRCIDGSASSDAVNDKKEK</sequence>
<feature type="transmembrane region" description="Helical" evidence="6">
    <location>
        <begin position="88"/>
        <end position="108"/>
    </location>
</feature>
<dbReference type="PANTHER" id="PTHR21347">
    <property type="entry name" value="CLEFT LIP AND PALATE ASSOCIATED TRANSMEMBRANE PROTEIN-RELATED"/>
    <property type="match status" value="1"/>
</dbReference>
<dbReference type="InterPro" id="IPR008429">
    <property type="entry name" value="CLPTM1"/>
</dbReference>
<dbReference type="Pfam" id="PF05602">
    <property type="entry name" value="CLPTM1"/>
    <property type="match status" value="1"/>
</dbReference>